<keyword evidence="3" id="KW-0648">Protein biosynthesis</keyword>
<name>A0ABQ9UHI8_SAGOE</name>
<dbReference type="SUPFAM" id="SSF54984">
    <property type="entry name" value="eEF-1beta-like"/>
    <property type="match status" value="1"/>
</dbReference>
<dbReference type="GO" id="GO:0003746">
    <property type="term" value="F:translation elongation factor activity"/>
    <property type="evidence" value="ECO:0007669"/>
    <property type="project" value="UniProtKB-KW"/>
</dbReference>
<protein>
    <submittedName>
        <fullName evidence="5">Elongation factor 1-delta</fullName>
    </submittedName>
</protein>
<dbReference type="InterPro" id="IPR036219">
    <property type="entry name" value="eEF-1beta-like_sf"/>
</dbReference>
<keyword evidence="6" id="KW-1185">Reference proteome</keyword>
<evidence type="ECO:0000313" key="6">
    <source>
        <dbReference type="Proteomes" id="UP001266305"/>
    </source>
</evidence>
<evidence type="ECO:0000259" key="4">
    <source>
        <dbReference type="SMART" id="SM00888"/>
    </source>
</evidence>
<evidence type="ECO:0000256" key="1">
    <source>
        <dbReference type="ARBA" id="ARBA00007411"/>
    </source>
</evidence>
<dbReference type="InterPro" id="IPR014717">
    <property type="entry name" value="Transl_elong_EF1B/ribsomal_bS6"/>
</dbReference>
<reference evidence="5 6" key="1">
    <citation type="submission" date="2023-05" db="EMBL/GenBank/DDBJ databases">
        <title>B98-5 Cell Line De Novo Hybrid Assembly: An Optical Mapping Approach.</title>
        <authorList>
            <person name="Kananen K."/>
            <person name="Auerbach J.A."/>
            <person name="Kautto E."/>
            <person name="Blachly J.S."/>
        </authorList>
    </citation>
    <scope>NUCLEOTIDE SEQUENCE [LARGE SCALE GENOMIC DNA]</scope>
    <source>
        <strain evidence="5">B95-8</strain>
        <tissue evidence="5">Cell line</tissue>
    </source>
</reference>
<comment type="similarity">
    <text evidence="1">Belongs to the EF-1-beta/EF-1-delta family.</text>
</comment>
<sequence>MALVEACVQPIQRTGWLVPVRYGIRKLEIQCVEEDHKVGTDFLEEEITKFEEHVRSVDVSAFNKI</sequence>
<evidence type="ECO:0000256" key="3">
    <source>
        <dbReference type="ARBA" id="ARBA00022917"/>
    </source>
</evidence>
<keyword evidence="2 5" id="KW-0251">Elongation factor</keyword>
<dbReference type="PANTHER" id="PTHR11595">
    <property type="entry name" value="EF-HAND AND COILED-COIL DOMAIN-CONTAINING FAMILY MEMBER"/>
    <property type="match status" value="1"/>
</dbReference>
<feature type="domain" description="Translation elongation factor EF1B beta/delta subunit guanine nucleotide exchange" evidence="4">
    <location>
        <begin position="1"/>
        <end position="65"/>
    </location>
</feature>
<evidence type="ECO:0000313" key="5">
    <source>
        <dbReference type="EMBL" id="KAK2096366.1"/>
    </source>
</evidence>
<gene>
    <name evidence="5" type="primary">EEF1D_7</name>
    <name evidence="5" type="ORF">P7K49_025400</name>
</gene>
<accession>A0ABQ9UHI8</accession>
<comment type="caution">
    <text evidence="5">The sequence shown here is derived from an EMBL/GenBank/DDBJ whole genome shotgun (WGS) entry which is preliminary data.</text>
</comment>
<dbReference type="Gene3D" id="3.30.70.60">
    <property type="match status" value="1"/>
</dbReference>
<dbReference type="InterPro" id="IPR014038">
    <property type="entry name" value="EF1B_bsu/dsu_GNE"/>
</dbReference>
<proteinExistence type="inferred from homology"/>
<dbReference type="Pfam" id="PF00736">
    <property type="entry name" value="EF1_GNE"/>
    <property type="match status" value="1"/>
</dbReference>
<evidence type="ECO:0000256" key="2">
    <source>
        <dbReference type="ARBA" id="ARBA00022768"/>
    </source>
</evidence>
<organism evidence="5 6">
    <name type="scientific">Saguinus oedipus</name>
    <name type="common">Cotton-top tamarin</name>
    <name type="synonym">Oedipomidas oedipus</name>
    <dbReference type="NCBI Taxonomy" id="9490"/>
    <lineage>
        <taxon>Eukaryota</taxon>
        <taxon>Metazoa</taxon>
        <taxon>Chordata</taxon>
        <taxon>Craniata</taxon>
        <taxon>Vertebrata</taxon>
        <taxon>Euteleostomi</taxon>
        <taxon>Mammalia</taxon>
        <taxon>Eutheria</taxon>
        <taxon>Euarchontoglires</taxon>
        <taxon>Primates</taxon>
        <taxon>Haplorrhini</taxon>
        <taxon>Platyrrhini</taxon>
        <taxon>Cebidae</taxon>
        <taxon>Callitrichinae</taxon>
        <taxon>Saguinus</taxon>
    </lineage>
</organism>
<dbReference type="SMART" id="SM00888">
    <property type="entry name" value="EF1_GNE"/>
    <property type="match status" value="1"/>
</dbReference>
<dbReference type="PANTHER" id="PTHR11595:SF26">
    <property type="entry name" value="ELONGATION FACTOR 1-DELTA"/>
    <property type="match status" value="1"/>
</dbReference>
<dbReference type="InterPro" id="IPR049720">
    <property type="entry name" value="EF1B_bsu/dsu"/>
</dbReference>
<dbReference type="Proteomes" id="UP001266305">
    <property type="component" value="Unassembled WGS sequence"/>
</dbReference>
<dbReference type="EMBL" id="JASSZA010000012">
    <property type="protein sequence ID" value="KAK2096366.1"/>
    <property type="molecule type" value="Genomic_DNA"/>
</dbReference>